<dbReference type="RefSeq" id="WP_048900278.1">
    <property type="nucleotide sequence ID" value="NZ_AP024853.1"/>
</dbReference>
<organism evidence="1 2">
    <name type="scientific">Photobacterium swingsii</name>
    <dbReference type="NCBI Taxonomy" id="680026"/>
    <lineage>
        <taxon>Bacteria</taxon>
        <taxon>Pseudomonadati</taxon>
        <taxon>Pseudomonadota</taxon>
        <taxon>Gammaproteobacteria</taxon>
        <taxon>Vibrionales</taxon>
        <taxon>Vibrionaceae</taxon>
        <taxon>Photobacterium</taxon>
    </lineage>
</organism>
<dbReference type="EMBL" id="PYLZ01000019">
    <property type="protein sequence ID" value="PSW19731.1"/>
    <property type="molecule type" value="Genomic_DNA"/>
</dbReference>
<reference evidence="1 2" key="1">
    <citation type="submission" date="2018-01" db="EMBL/GenBank/DDBJ databases">
        <title>Whole genome sequencing of Histamine producing bacteria.</title>
        <authorList>
            <person name="Butler K."/>
        </authorList>
    </citation>
    <scope>NUCLEOTIDE SEQUENCE [LARGE SCALE GENOMIC DNA]</scope>
    <source>
        <strain evidence="1 2">DSM 24669</strain>
    </source>
</reference>
<comment type="caution">
    <text evidence="1">The sequence shown here is derived from an EMBL/GenBank/DDBJ whole genome shotgun (WGS) entry which is preliminary data.</text>
</comment>
<dbReference type="STRING" id="680026.AB733_19425"/>
<protein>
    <submittedName>
        <fullName evidence="1">Uncharacterized protein</fullName>
    </submittedName>
</protein>
<evidence type="ECO:0000313" key="1">
    <source>
        <dbReference type="EMBL" id="PSW19731.1"/>
    </source>
</evidence>
<sequence>MTKAGKLVKHVYFHPMFTSKKCTFSDGINGVIFSPATSETLLCECSALDYIKTLESYFECHTALPSSNLALNDEQCIIIKKLLSMRVLLSLDHAENITFTKTENQTNFSIFNEE</sequence>
<dbReference type="Proteomes" id="UP000240481">
    <property type="component" value="Unassembled WGS sequence"/>
</dbReference>
<dbReference type="AlphaFoldDB" id="A0A0J8V6X8"/>
<accession>A0A0J8V6X8</accession>
<name>A0A0J8V6X8_9GAMM</name>
<gene>
    <name evidence="1" type="ORF">C9I94_23275</name>
</gene>
<keyword evidence="2" id="KW-1185">Reference proteome</keyword>
<proteinExistence type="predicted"/>
<evidence type="ECO:0000313" key="2">
    <source>
        <dbReference type="Proteomes" id="UP000240481"/>
    </source>
</evidence>
<dbReference type="OrthoDB" id="5918386at2"/>